<evidence type="ECO:0000256" key="2">
    <source>
        <dbReference type="ARBA" id="ARBA00004664"/>
    </source>
</evidence>
<dbReference type="Gene3D" id="3.20.20.70">
    <property type="entry name" value="Aldolase class I"/>
    <property type="match status" value="1"/>
</dbReference>
<evidence type="ECO:0000313" key="11">
    <source>
        <dbReference type="EMBL" id="MDU0371529.1"/>
    </source>
</evidence>
<evidence type="ECO:0000256" key="9">
    <source>
        <dbReference type="HAMAP-Rule" id="MF_00135"/>
    </source>
</evidence>
<evidence type="ECO:0000313" key="12">
    <source>
        <dbReference type="Proteomes" id="UP001250698"/>
    </source>
</evidence>
<dbReference type="HAMAP" id="MF_00135">
    <property type="entry name" value="PRAI"/>
    <property type="match status" value="1"/>
</dbReference>
<keyword evidence="8 9" id="KW-0413">Isomerase</keyword>
<keyword evidence="12" id="KW-1185">Reference proteome</keyword>
<evidence type="ECO:0000256" key="8">
    <source>
        <dbReference type="ARBA" id="ARBA00023235"/>
    </source>
</evidence>
<comment type="caution">
    <text evidence="11">The sequence shown here is derived from an EMBL/GenBank/DDBJ whole genome shotgun (WGS) entry which is preliminary data.</text>
</comment>
<dbReference type="Proteomes" id="UP001250698">
    <property type="component" value="Unassembled WGS sequence"/>
</dbReference>
<evidence type="ECO:0000256" key="5">
    <source>
        <dbReference type="ARBA" id="ARBA00022605"/>
    </source>
</evidence>
<dbReference type="PANTHER" id="PTHR42894:SF1">
    <property type="entry name" value="N-(5'-PHOSPHORIBOSYL)ANTHRANILATE ISOMERASE"/>
    <property type="match status" value="1"/>
</dbReference>
<dbReference type="InterPro" id="IPR044643">
    <property type="entry name" value="TrpF_fam"/>
</dbReference>
<dbReference type="EMBL" id="JAWDJT010000009">
    <property type="protein sequence ID" value="MDU0371529.1"/>
    <property type="molecule type" value="Genomic_DNA"/>
</dbReference>
<dbReference type="InterPro" id="IPR013785">
    <property type="entry name" value="Aldolase_TIM"/>
</dbReference>
<dbReference type="SUPFAM" id="SSF51366">
    <property type="entry name" value="Ribulose-phoshate binding barrel"/>
    <property type="match status" value="1"/>
</dbReference>
<evidence type="ECO:0000256" key="3">
    <source>
        <dbReference type="ARBA" id="ARBA00012572"/>
    </source>
</evidence>
<dbReference type="RefSeq" id="WP_315998991.1">
    <property type="nucleotide sequence ID" value="NZ_JAWDJT010000009.1"/>
</dbReference>
<dbReference type="Pfam" id="PF00697">
    <property type="entry name" value="PRAI"/>
    <property type="match status" value="1"/>
</dbReference>
<evidence type="ECO:0000256" key="4">
    <source>
        <dbReference type="ARBA" id="ARBA00022272"/>
    </source>
</evidence>
<keyword evidence="6 9" id="KW-0822">Tryptophan biosynthesis</keyword>
<dbReference type="CDD" id="cd00405">
    <property type="entry name" value="PRAI"/>
    <property type="match status" value="1"/>
</dbReference>
<reference evidence="11 12" key="1">
    <citation type="submission" date="2023-10" db="EMBL/GenBank/DDBJ databases">
        <title>Hymenobacter endophyticus sp. nov., an isolate from the leaf tissues of wheat.</title>
        <authorList>
            <person name="Dai Y."/>
        </authorList>
    </citation>
    <scope>NUCLEOTIDE SEQUENCE [LARGE SCALE GENOMIC DNA]</scope>
    <source>
        <strain evidence="11 12">ZK17L-C2</strain>
    </source>
</reference>
<dbReference type="PANTHER" id="PTHR42894">
    <property type="entry name" value="N-(5'-PHOSPHORIBOSYL)ANTHRANILATE ISOMERASE"/>
    <property type="match status" value="1"/>
</dbReference>
<accession>A0ABU3TJH9</accession>
<comment type="similarity">
    <text evidence="9">Belongs to the TrpF family.</text>
</comment>
<keyword evidence="5 9" id="KW-0028">Amino-acid biosynthesis</keyword>
<comment type="catalytic activity">
    <reaction evidence="1 9">
        <text>N-(5-phospho-beta-D-ribosyl)anthranilate = 1-(2-carboxyphenylamino)-1-deoxy-D-ribulose 5-phosphate</text>
        <dbReference type="Rhea" id="RHEA:21540"/>
        <dbReference type="ChEBI" id="CHEBI:18277"/>
        <dbReference type="ChEBI" id="CHEBI:58613"/>
        <dbReference type="EC" id="5.3.1.24"/>
    </reaction>
</comment>
<evidence type="ECO:0000256" key="7">
    <source>
        <dbReference type="ARBA" id="ARBA00023141"/>
    </source>
</evidence>
<protein>
    <recommendedName>
        <fullName evidence="4 9">N-(5'-phosphoribosyl)anthranilate isomerase</fullName>
        <shortName evidence="9">PRAI</shortName>
        <ecNumber evidence="3 9">5.3.1.24</ecNumber>
    </recommendedName>
</protein>
<gene>
    <name evidence="9" type="primary">trpF</name>
    <name evidence="11" type="ORF">ROI90_14060</name>
</gene>
<dbReference type="GO" id="GO:0016853">
    <property type="term" value="F:isomerase activity"/>
    <property type="evidence" value="ECO:0007669"/>
    <property type="project" value="UniProtKB-KW"/>
</dbReference>
<name>A0ABU3TJH9_9BACT</name>
<sequence>MPAYPTGLRLKVCGMREAANIAAVAALQPDFLGFIFHPKSSRYAGGRLTPKSLAHLPANICKVGVFVDAPVAEVQARATELGLNAVQLHGSETPAECQALRAAGFTVLKAVAVGEKLDQTALLPYVGHVDYLLFDTAGPQPGGNGTAFNWALLEQYNLPVPYFLAGGLELAQADALRNLRLPGLFALDLNSKFELAPGLKDVDTLRQMFTAIRAAGPAGCIPSQPNS</sequence>
<comment type="pathway">
    <text evidence="2 9">Amino-acid biosynthesis; L-tryptophan biosynthesis; L-tryptophan from chorismate: step 3/5.</text>
</comment>
<dbReference type="InterPro" id="IPR011060">
    <property type="entry name" value="RibuloseP-bd_barrel"/>
</dbReference>
<evidence type="ECO:0000259" key="10">
    <source>
        <dbReference type="Pfam" id="PF00697"/>
    </source>
</evidence>
<dbReference type="InterPro" id="IPR001240">
    <property type="entry name" value="PRAI_dom"/>
</dbReference>
<proteinExistence type="inferred from homology"/>
<organism evidence="11 12">
    <name type="scientific">Hymenobacter endophyticus</name>
    <dbReference type="NCBI Taxonomy" id="3076335"/>
    <lineage>
        <taxon>Bacteria</taxon>
        <taxon>Pseudomonadati</taxon>
        <taxon>Bacteroidota</taxon>
        <taxon>Cytophagia</taxon>
        <taxon>Cytophagales</taxon>
        <taxon>Hymenobacteraceae</taxon>
        <taxon>Hymenobacter</taxon>
    </lineage>
</organism>
<feature type="domain" description="N-(5'phosphoribosyl) anthranilate isomerase (PRAI)" evidence="10">
    <location>
        <begin position="11"/>
        <end position="209"/>
    </location>
</feature>
<evidence type="ECO:0000256" key="6">
    <source>
        <dbReference type="ARBA" id="ARBA00022822"/>
    </source>
</evidence>
<evidence type="ECO:0000256" key="1">
    <source>
        <dbReference type="ARBA" id="ARBA00001164"/>
    </source>
</evidence>
<dbReference type="EC" id="5.3.1.24" evidence="3 9"/>
<keyword evidence="7 9" id="KW-0057">Aromatic amino acid biosynthesis</keyword>